<keyword evidence="5" id="KW-1185">Reference proteome</keyword>
<feature type="domain" description="DUF641" evidence="2">
    <location>
        <begin position="64"/>
        <end position="191"/>
    </location>
</feature>
<evidence type="ECO:0000259" key="2">
    <source>
        <dbReference type="Pfam" id="PF04859"/>
    </source>
</evidence>
<dbReference type="Proteomes" id="UP001372338">
    <property type="component" value="Unassembled WGS sequence"/>
</dbReference>
<dbReference type="PANTHER" id="PTHR31161">
    <property type="entry name" value="PROTEIN GRAVITROPIC IN THE LIGHT 1"/>
    <property type="match status" value="1"/>
</dbReference>
<organism evidence="4 5">
    <name type="scientific">Crotalaria pallida</name>
    <name type="common">Smooth rattlebox</name>
    <name type="synonym">Crotalaria striata</name>
    <dbReference type="NCBI Taxonomy" id="3830"/>
    <lineage>
        <taxon>Eukaryota</taxon>
        <taxon>Viridiplantae</taxon>
        <taxon>Streptophyta</taxon>
        <taxon>Embryophyta</taxon>
        <taxon>Tracheophyta</taxon>
        <taxon>Spermatophyta</taxon>
        <taxon>Magnoliopsida</taxon>
        <taxon>eudicotyledons</taxon>
        <taxon>Gunneridae</taxon>
        <taxon>Pentapetalae</taxon>
        <taxon>rosids</taxon>
        <taxon>fabids</taxon>
        <taxon>Fabales</taxon>
        <taxon>Fabaceae</taxon>
        <taxon>Papilionoideae</taxon>
        <taxon>50 kb inversion clade</taxon>
        <taxon>genistoids sensu lato</taxon>
        <taxon>core genistoids</taxon>
        <taxon>Crotalarieae</taxon>
        <taxon>Crotalaria</taxon>
    </lineage>
</organism>
<name>A0AAN9HQM9_CROPI</name>
<sequence length="455" mass="51941">MESIIKPKPAINNRSSKLTKTFQKLISLQTATKKIASNNDTTEVACTQKLKIHQANDEDLKARQRAIMEALIARLFAGVTTVKASYAELQIAHHPYYNNEAIQKADQAVVDELRAISELKQSFLKKELIINFSPQVTLLLAEIQEQQSLMKTYQITMKKLEAQVDAKESEISSLKNKLYECVAFNKSLEKKLHYSKGSSNLHFSSLNPTHFKNFLNHTLRSLRYFVKLLMREMESAHWDLEAAVRSIHHHDALVLSSKPSHQCFAFESFICMKMFEGFNYPSFYTSNSLFEKQNHFENFKKLKSFNTKRYLEQNANSSSSFGRFLKSKYHEVVHAKMECSLFGNLNQRKLLDGGGVPDSAFFMAFAEMAKRVWCLHHMTMSFEKEEVTIFQVEKKSRFSEVYMECVAEEELVLTTGEGADDSGSGELRVGFTVVPGFIIGKTVIQSQVYLSQASC</sequence>
<dbReference type="EMBL" id="JAYWIO010000008">
    <property type="protein sequence ID" value="KAK7245551.1"/>
    <property type="molecule type" value="Genomic_DNA"/>
</dbReference>
<comment type="caution">
    <text evidence="4">The sequence shown here is derived from an EMBL/GenBank/DDBJ whole genome shotgun (WGS) entry which is preliminary data.</text>
</comment>
<dbReference type="GO" id="GO:0009959">
    <property type="term" value="P:negative gravitropism"/>
    <property type="evidence" value="ECO:0007669"/>
    <property type="project" value="InterPro"/>
</dbReference>
<evidence type="ECO:0008006" key="6">
    <source>
        <dbReference type="Google" id="ProtNLM"/>
    </source>
</evidence>
<reference evidence="4 5" key="1">
    <citation type="submission" date="2024-01" db="EMBL/GenBank/DDBJ databases">
        <title>The genomes of 5 underutilized Papilionoideae crops provide insights into root nodulation and disease resistanc.</title>
        <authorList>
            <person name="Yuan L."/>
        </authorList>
    </citation>
    <scope>NUCLEOTIDE SEQUENCE [LARGE SCALE GENOMIC DNA]</scope>
    <source>
        <strain evidence="4">ZHUSHIDOU_FW_LH</strain>
        <tissue evidence="4">Leaf</tissue>
    </source>
</reference>
<dbReference type="InterPro" id="IPR006943">
    <property type="entry name" value="DUF641_pln"/>
</dbReference>
<evidence type="ECO:0000259" key="3">
    <source>
        <dbReference type="Pfam" id="PF24994"/>
    </source>
</evidence>
<feature type="coiled-coil region" evidence="1">
    <location>
        <begin position="143"/>
        <end position="177"/>
    </location>
</feature>
<dbReference type="Pfam" id="PF24994">
    <property type="entry name" value="GIL1_IRKI_C"/>
    <property type="match status" value="1"/>
</dbReference>
<dbReference type="GO" id="GO:0009639">
    <property type="term" value="P:response to red or far red light"/>
    <property type="evidence" value="ECO:0007669"/>
    <property type="project" value="InterPro"/>
</dbReference>
<proteinExistence type="predicted"/>
<keyword evidence="1" id="KW-0175">Coiled coil</keyword>
<dbReference type="AlphaFoldDB" id="A0AAN9HQM9"/>
<evidence type="ECO:0000256" key="1">
    <source>
        <dbReference type="SAM" id="Coils"/>
    </source>
</evidence>
<dbReference type="InterPro" id="IPR056813">
    <property type="entry name" value="GIL1_IRKI_C"/>
</dbReference>
<protein>
    <recommendedName>
        <fullName evidence="6">DUF641 domain-containing protein</fullName>
    </recommendedName>
</protein>
<evidence type="ECO:0000313" key="4">
    <source>
        <dbReference type="EMBL" id="KAK7245551.1"/>
    </source>
</evidence>
<evidence type="ECO:0000313" key="5">
    <source>
        <dbReference type="Proteomes" id="UP001372338"/>
    </source>
</evidence>
<feature type="domain" description="GIL1/IRKI C-terminal" evidence="3">
    <location>
        <begin position="389"/>
        <end position="449"/>
    </location>
</feature>
<dbReference type="Pfam" id="PF04859">
    <property type="entry name" value="DUF641"/>
    <property type="match status" value="1"/>
</dbReference>
<gene>
    <name evidence="4" type="ORF">RIF29_40398</name>
</gene>
<accession>A0AAN9HQM9</accession>
<dbReference type="InterPro" id="IPR040225">
    <property type="entry name" value="GIL1-like"/>
</dbReference>